<keyword evidence="3" id="KW-0547">Nucleotide-binding</keyword>
<keyword evidence="2" id="KW-0808">Transferase</keyword>
<evidence type="ECO:0000256" key="1">
    <source>
        <dbReference type="ARBA" id="ARBA00010688"/>
    </source>
</evidence>
<protein>
    <submittedName>
        <fullName evidence="6">Uncharacterized protein</fullName>
    </submittedName>
</protein>
<evidence type="ECO:0000313" key="7">
    <source>
        <dbReference type="Proteomes" id="UP000093501"/>
    </source>
</evidence>
<keyword evidence="5" id="KW-0067">ATP-binding</keyword>
<evidence type="ECO:0000256" key="5">
    <source>
        <dbReference type="ARBA" id="ARBA00022840"/>
    </source>
</evidence>
<keyword evidence="7" id="KW-1185">Reference proteome</keyword>
<dbReference type="RefSeq" id="WP_068752145.1">
    <property type="nucleotide sequence ID" value="NZ_LR214441.1"/>
</dbReference>
<keyword evidence="4" id="KW-0418">Kinase</keyword>
<dbReference type="InterPro" id="IPR011611">
    <property type="entry name" value="PfkB_dom"/>
</dbReference>
<dbReference type="AlphaFoldDB" id="A0A1C0AK94"/>
<sequence length="306" mass="32266">MRFVVCGEALIDLMPEEMISPAESRWIARSGGGPFNTATALAKLGLDTRFLGRLSTDTFGRQLRSHLEGAGVDLSIAVPTEDPTSLAVVSLDTQGRASYHFHFAGTSAFNWAPGELPDLDADDWLHFGSIGAIIAPGARQVLDFVRRTDAGVSFDLNVRPSTLPDRAEYFGLISDLLTAVGKNGGIAKASDEDIAWLVDDDSDPLGYAEGWAAEYGLSMFIVTLGPDGVVAVKPDGRRIQVPGRRVDVVDTVGAGDTFMAGFLSAYAEDPTDVEAALARGVAAAAIVCTRKGAQPPTAAEVDALLV</sequence>
<gene>
    <name evidence="6" type="ORF">BCR15_07110</name>
</gene>
<dbReference type="PROSITE" id="PS00584">
    <property type="entry name" value="PFKB_KINASES_2"/>
    <property type="match status" value="1"/>
</dbReference>
<dbReference type="GO" id="GO:0005524">
    <property type="term" value="F:ATP binding"/>
    <property type="evidence" value="ECO:0007669"/>
    <property type="project" value="UniProtKB-KW"/>
</dbReference>
<dbReference type="InterPro" id="IPR002173">
    <property type="entry name" value="Carboh/pur_kinase_PfkB_CS"/>
</dbReference>
<reference evidence="7" key="1">
    <citation type="submission" date="2016-07" db="EMBL/GenBank/DDBJ databases">
        <authorList>
            <person name="Florea S."/>
            <person name="Webb J.S."/>
            <person name="Jaromczyk J."/>
            <person name="Schardl C.L."/>
        </authorList>
    </citation>
    <scope>NUCLEOTIDE SEQUENCE [LARGE SCALE GENOMIC DNA]</scope>
    <source>
        <strain evidence="7">IPBSL-7</strain>
    </source>
</reference>
<dbReference type="Pfam" id="PF00294">
    <property type="entry name" value="PfkB"/>
    <property type="match status" value="1"/>
</dbReference>
<name>A0A1C0AK94_9ACTN</name>
<dbReference type="Gene3D" id="3.40.1190.20">
    <property type="match status" value="1"/>
</dbReference>
<evidence type="ECO:0000256" key="3">
    <source>
        <dbReference type="ARBA" id="ARBA00022741"/>
    </source>
</evidence>
<organism evidence="6 7">
    <name type="scientific">Tessaracoccus lapidicaptus</name>
    <dbReference type="NCBI Taxonomy" id="1427523"/>
    <lineage>
        <taxon>Bacteria</taxon>
        <taxon>Bacillati</taxon>
        <taxon>Actinomycetota</taxon>
        <taxon>Actinomycetes</taxon>
        <taxon>Propionibacteriales</taxon>
        <taxon>Propionibacteriaceae</taxon>
        <taxon>Tessaracoccus</taxon>
    </lineage>
</organism>
<dbReference type="InterPro" id="IPR050306">
    <property type="entry name" value="PfkB_Carbo_kinase"/>
</dbReference>
<dbReference type="InterPro" id="IPR029056">
    <property type="entry name" value="Ribokinase-like"/>
</dbReference>
<evidence type="ECO:0000256" key="4">
    <source>
        <dbReference type="ARBA" id="ARBA00022777"/>
    </source>
</evidence>
<dbReference type="EMBL" id="MBQD01000023">
    <property type="protein sequence ID" value="OCL33039.1"/>
    <property type="molecule type" value="Genomic_DNA"/>
</dbReference>
<proteinExistence type="inferred from homology"/>
<evidence type="ECO:0000313" key="6">
    <source>
        <dbReference type="EMBL" id="OCL33039.1"/>
    </source>
</evidence>
<dbReference type="PANTHER" id="PTHR43085">
    <property type="entry name" value="HEXOKINASE FAMILY MEMBER"/>
    <property type="match status" value="1"/>
</dbReference>
<dbReference type="SUPFAM" id="SSF53613">
    <property type="entry name" value="Ribokinase-like"/>
    <property type="match status" value="1"/>
</dbReference>
<dbReference type="Proteomes" id="UP000093501">
    <property type="component" value="Unassembled WGS sequence"/>
</dbReference>
<dbReference type="GO" id="GO:0016301">
    <property type="term" value="F:kinase activity"/>
    <property type="evidence" value="ECO:0007669"/>
    <property type="project" value="UniProtKB-KW"/>
</dbReference>
<dbReference type="PANTHER" id="PTHR43085:SF1">
    <property type="entry name" value="PSEUDOURIDINE KINASE-RELATED"/>
    <property type="match status" value="1"/>
</dbReference>
<accession>A0A1C0AK94</accession>
<comment type="similarity">
    <text evidence="1">Belongs to the carbohydrate kinase PfkB family.</text>
</comment>
<dbReference type="CDD" id="cd01167">
    <property type="entry name" value="bac_FRK"/>
    <property type="match status" value="1"/>
</dbReference>
<evidence type="ECO:0000256" key="2">
    <source>
        <dbReference type="ARBA" id="ARBA00022679"/>
    </source>
</evidence>
<comment type="caution">
    <text evidence="6">The sequence shown here is derived from an EMBL/GenBank/DDBJ whole genome shotgun (WGS) entry which is preliminary data.</text>
</comment>